<proteinExistence type="inferred from homology"/>
<protein>
    <submittedName>
        <fullName evidence="3">DegT/DnrJ/EryC1/StrS family aminotransferase</fullName>
        <ecNumber evidence="3">2.6.1.-</ecNumber>
    </submittedName>
</protein>
<evidence type="ECO:0000256" key="2">
    <source>
        <dbReference type="RuleBase" id="RU004508"/>
    </source>
</evidence>
<name>A0ABU0ZDQ8_9ACTN</name>
<dbReference type="SUPFAM" id="SSF53383">
    <property type="entry name" value="PLP-dependent transferases"/>
    <property type="match status" value="1"/>
</dbReference>
<dbReference type="PANTHER" id="PTHR30244">
    <property type="entry name" value="TRANSAMINASE"/>
    <property type="match status" value="1"/>
</dbReference>
<keyword evidence="3" id="KW-0808">Transferase</keyword>
<dbReference type="InterPro" id="IPR015422">
    <property type="entry name" value="PyrdxlP-dep_Trfase_small"/>
</dbReference>
<dbReference type="InterPro" id="IPR015421">
    <property type="entry name" value="PyrdxlP-dep_Trfase_major"/>
</dbReference>
<keyword evidence="4" id="KW-1185">Reference proteome</keyword>
<sequence length="447" mass="47157">MTTTAKELTVTAPSVPVRRRAAEVLAAFGGAPAVPRALRNLPWPVITDADRAAVTAVLDDHLVSNADGETAVSRLENRWAELCGTPACVAVSNGTTALSLALAALGIGPGDEVVVPALSFVASALAPLHQLAVPVFADIDPVSFTLDPDSVAAAITPRTAAILPVHLHGQPADMDRLGALAARHGLAVVEDAAQAHAATWRGRPVGQLGDAGSFSLQVTKNLPTCGEGGLVTFTDAAVGARARTVRQFGEVIEPGRDRDYLSHRLGWNHKMSSVQAAFTLSQLDRFPAYEAARQRHVAAFLDRLRSLPGLIPPGVVPGSTHAWHILRFRLDPAAAGLPGVTPGALRRAVHRLLQAEGVPMSRYQIRPLPEQPVFTDRVGFGGGVPWSYAAPAPTPPTPVTSAVIDDSLTLQKRHLHPDAGPALERYADAFEKVWANLPTVASMARAR</sequence>
<dbReference type="InterPro" id="IPR015424">
    <property type="entry name" value="PyrdxlP-dep_Trfase"/>
</dbReference>
<dbReference type="Gene3D" id="3.40.640.10">
    <property type="entry name" value="Type I PLP-dependent aspartate aminotransferase-like (Major domain)"/>
    <property type="match status" value="1"/>
</dbReference>
<reference evidence="3 4" key="1">
    <citation type="submission" date="2023-08" db="EMBL/GenBank/DDBJ databases">
        <title>Phytohabitans sansha sp. nov., isolated from marine sediment.</title>
        <authorList>
            <person name="Zhao Y."/>
            <person name="Yi K."/>
        </authorList>
    </citation>
    <scope>NUCLEOTIDE SEQUENCE [LARGE SCALE GENOMIC DNA]</scope>
    <source>
        <strain evidence="3 4">ZYX-F-186</strain>
    </source>
</reference>
<comment type="caution">
    <text evidence="3">The sequence shown here is derived from an EMBL/GenBank/DDBJ whole genome shotgun (WGS) entry which is preliminary data.</text>
</comment>
<keyword evidence="3" id="KW-0032">Aminotransferase</keyword>
<dbReference type="EC" id="2.6.1.-" evidence="3"/>
<comment type="cofactor">
    <cofactor evidence="1">
        <name>pyridoxal 5'-phosphate</name>
        <dbReference type="ChEBI" id="CHEBI:597326"/>
    </cofactor>
</comment>
<dbReference type="RefSeq" id="WP_308712462.1">
    <property type="nucleotide sequence ID" value="NZ_JAVHUY010000009.1"/>
</dbReference>
<dbReference type="PANTHER" id="PTHR30244:SF34">
    <property type="entry name" value="DTDP-4-AMINO-4,6-DIDEOXYGALACTOSE TRANSAMINASE"/>
    <property type="match status" value="1"/>
</dbReference>
<gene>
    <name evidence="3" type="ORF">RB614_11715</name>
</gene>
<dbReference type="InterPro" id="IPR000653">
    <property type="entry name" value="DegT/StrS_aminotransferase"/>
</dbReference>
<evidence type="ECO:0000313" key="4">
    <source>
        <dbReference type="Proteomes" id="UP001230908"/>
    </source>
</evidence>
<dbReference type="CDD" id="cd00616">
    <property type="entry name" value="AHBA_syn"/>
    <property type="match status" value="1"/>
</dbReference>
<organism evidence="3 4">
    <name type="scientific">Phytohabitans maris</name>
    <dbReference type="NCBI Taxonomy" id="3071409"/>
    <lineage>
        <taxon>Bacteria</taxon>
        <taxon>Bacillati</taxon>
        <taxon>Actinomycetota</taxon>
        <taxon>Actinomycetes</taxon>
        <taxon>Micromonosporales</taxon>
        <taxon>Micromonosporaceae</taxon>
    </lineage>
</organism>
<dbReference type="Proteomes" id="UP001230908">
    <property type="component" value="Unassembled WGS sequence"/>
</dbReference>
<dbReference type="GO" id="GO:0008483">
    <property type="term" value="F:transaminase activity"/>
    <property type="evidence" value="ECO:0007669"/>
    <property type="project" value="UniProtKB-KW"/>
</dbReference>
<evidence type="ECO:0000256" key="1">
    <source>
        <dbReference type="ARBA" id="ARBA00001933"/>
    </source>
</evidence>
<dbReference type="Pfam" id="PF01041">
    <property type="entry name" value="DegT_DnrJ_EryC1"/>
    <property type="match status" value="1"/>
</dbReference>
<dbReference type="Gene3D" id="3.90.1150.10">
    <property type="entry name" value="Aspartate Aminotransferase, domain 1"/>
    <property type="match status" value="1"/>
</dbReference>
<keyword evidence="2" id="KW-0663">Pyridoxal phosphate</keyword>
<dbReference type="EMBL" id="JAVHUY010000009">
    <property type="protein sequence ID" value="MDQ7905190.1"/>
    <property type="molecule type" value="Genomic_DNA"/>
</dbReference>
<accession>A0ABU0ZDQ8</accession>
<comment type="similarity">
    <text evidence="2">Belongs to the DegT/DnrJ/EryC1 family.</text>
</comment>
<evidence type="ECO:0000313" key="3">
    <source>
        <dbReference type="EMBL" id="MDQ7905190.1"/>
    </source>
</evidence>